<dbReference type="InterPro" id="IPR026847">
    <property type="entry name" value="VPS13"/>
</dbReference>
<dbReference type="STRING" id="29172.A0A0D8X9V0"/>
<comment type="similarity">
    <text evidence="1">Belongs to the VPS13 family.</text>
</comment>
<dbReference type="PANTHER" id="PTHR16166">
    <property type="entry name" value="VACUOLAR PROTEIN SORTING-ASSOCIATED PROTEIN VPS13"/>
    <property type="match status" value="1"/>
</dbReference>
<name>A0A0D8X9V0_DICVI</name>
<dbReference type="AlphaFoldDB" id="A0A0D8X9V0"/>
<dbReference type="PANTHER" id="PTHR16166:SF93">
    <property type="entry name" value="INTERMEMBRANE LIPID TRANSFER PROTEIN VPS13"/>
    <property type="match status" value="1"/>
</dbReference>
<reference evidence="3 4" key="1">
    <citation type="submission" date="2013-11" db="EMBL/GenBank/DDBJ databases">
        <title>Draft genome of the bovine lungworm Dictyocaulus viviparus.</title>
        <authorList>
            <person name="Mitreva M."/>
        </authorList>
    </citation>
    <scope>NUCLEOTIDE SEQUENCE [LARGE SCALE GENOMIC DNA]</scope>
    <source>
        <strain evidence="3 4">HannoverDv2000</strain>
    </source>
</reference>
<organism evidence="3 4">
    <name type="scientific">Dictyocaulus viviparus</name>
    <name type="common">Bovine lungworm</name>
    <dbReference type="NCBI Taxonomy" id="29172"/>
    <lineage>
        <taxon>Eukaryota</taxon>
        <taxon>Metazoa</taxon>
        <taxon>Ecdysozoa</taxon>
        <taxon>Nematoda</taxon>
        <taxon>Chromadorea</taxon>
        <taxon>Rhabditida</taxon>
        <taxon>Rhabditina</taxon>
        <taxon>Rhabditomorpha</taxon>
        <taxon>Strongyloidea</taxon>
        <taxon>Metastrongylidae</taxon>
        <taxon>Dictyocaulus</taxon>
    </lineage>
</organism>
<evidence type="ECO:0000313" key="3">
    <source>
        <dbReference type="EMBL" id="KJH40547.1"/>
    </source>
</evidence>
<reference evidence="4" key="2">
    <citation type="journal article" date="2016" name="Sci. Rep.">
        <title>Dictyocaulus viviparus genome, variome and transcriptome elucidate lungworm biology and support future intervention.</title>
        <authorList>
            <person name="McNulty S.N."/>
            <person name="Strube C."/>
            <person name="Rosa B.A."/>
            <person name="Martin J.C."/>
            <person name="Tyagi R."/>
            <person name="Choi Y.J."/>
            <person name="Wang Q."/>
            <person name="Hallsworth Pepin K."/>
            <person name="Zhang X."/>
            <person name="Ozersky P."/>
            <person name="Wilson R.K."/>
            <person name="Sternberg P.W."/>
            <person name="Gasser R.B."/>
            <person name="Mitreva M."/>
        </authorList>
    </citation>
    <scope>NUCLEOTIDE SEQUENCE [LARGE SCALE GENOMIC DNA]</scope>
    <source>
        <strain evidence="4">HannoverDv2000</strain>
    </source>
</reference>
<feature type="coiled-coil region" evidence="2">
    <location>
        <begin position="164"/>
        <end position="191"/>
    </location>
</feature>
<dbReference type="Proteomes" id="UP000053766">
    <property type="component" value="Unassembled WGS sequence"/>
</dbReference>
<evidence type="ECO:0000256" key="1">
    <source>
        <dbReference type="ARBA" id="ARBA00006545"/>
    </source>
</evidence>
<gene>
    <name evidence="3" type="ORF">DICVIV_13495</name>
</gene>
<dbReference type="GO" id="GO:0045053">
    <property type="term" value="P:protein retention in Golgi apparatus"/>
    <property type="evidence" value="ECO:0007669"/>
    <property type="project" value="TreeGrafter"/>
</dbReference>
<keyword evidence="2" id="KW-0175">Coiled coil</keyword>
<protein>
    <submittedName>
        <fullName evidence="3">Uncharacterized protein</fullName>
    </submittedName>
</protein>
<dbReference type="OrthoDB" id="5876256at2759"/>
<proteinExistence type="inferred from homology"/>
<evidence type="ECO:0000256" key="2">
    <source>
        <dbReference type="SAM" id="Coils"/>
    </source>
</evidence>
<dbReference type="GO" id="GO:0006623">
    <property type="term" value="P:protein targeting to vacuole"/>
    <property type="evidence" value="ECO:0007669"/>
    <property type="project" value="TreeGrafter"/>
</dbReference>
<sequence length="426" mass="48166">MEKEEIGCNQCILLIFEIETNEKQPSDTSKTESEKSKLSEQQVQLELDLHLNKIGFIVVRKEDILCKISFVRMGCKLQLRTFDMVVAAELGAIRVGMPTFKPLIAEREYLYFIDSNAKEGSLMTFKLIKADPESPFFGTDYRYTEQAVDFHFRSLNISLHQEGLMELKQFAENMQRELNNLQKNLGQQVEETVTVSVRRSSVSTASPTGIQHQTQTTTMKKKHARKSTLTGVEEHQRHRVIKMHVESTIGSLTVAIGTQSSLDSLIAIENIRVDMKTTAEVMNVVATLKTVKMEDMTEGAFYRKLLSVTGEKEMLRVEFTQFQRTEQQKKQMLPSDIDMSVKASVRMAEMRFVFLNLFLCRTMAWVAPFQAEAARAAAAAQAAASEKAVEAAQNVKQLMVESPPRVQLDVELEAPVILLPQLSTSR</sequence>
<keyword evidence="4" id="KW-1185">Reference proteome</keyword>
<dbReference type="EMBL" id="KN717129">
    <property type="protein sequence ID" value="KJH40547.1"/>
    <property type="molecule type" value="Genomic_DNA"/>
</dbReference>
<accession>A0A0D8X9V0</accession>
<evidence type="ECO:0000313" key="4">
    <source>
        <dbReference type="Proteomes" id="UP000053766"/>
    </source>
</evidence>